<dbReference type="EMBL" id="CP001726">
    <property type="protein sequence ID" value="ACV54620.1"/>
    <property type="molecule type" value="Genomic_DNA"/>
</dbReference>
<protein>
    <recommendedName>
        <fullName evidence="4">Glycosyltransferase subfamily 4-like N-terminal domain-containing protein</fullName>
    </recommendedName>
</protein>
<feature type="compositionally biased region" description="Basic and acidic residues" evidence="1">
    <location>
        <begin position="101"/>
        <end position="111"/>
    </location>
</feature>
<dbReference type="Proteomes" id="UP000001377">
    <property type="component" value="Chromosome"/>
</dbReference>
<dbReference type="HOGENOM" id="CLU_032377_1_0_11"/>
<dbReference type="BioCyc" id="ELEN479437:G1GFY-643-MONOMER"/>
<feature type="region of interest" description="Disordered" evidence="1">
    <location>
        <begin position="101"/>
        <end position="121"/>
    </location>
</feature>
<dbReference type="STRING" id="479437.Elen_0635"/>
<dbReference type="KEGG" id="ele:Elen_0635"/>
<dbReference type="PaxDb" id="479437-Elen_0635"/>
<name>C8WM66_EGGLE</name>
<evidence type="ECO:0000256" key="1">
    <source>
        <dbReference type="SAM" id="MobiDB-lite"/>
    </source>
</evidence>
<evidence type="ECO:0008006" key="4">
    <source>
        <dbReference type="Google" id="ProtNLM"/>
    </source>
</evidence>
<accession>C8WM66</accession>
<dbReference type="OrthoDB" id="9794575at2"/>
<reference evidence="2 3" key="1">
    <citation type="journal article" date="2009" name="Stand. Genomic Sci.">
        <title>Complete genome sequence of Eggerthella lenta type strain (IPP VPI 0255).</title>
        <authorList>
            <person name="Saunders E."/>
            <person name="Pukall R."/>
            <person name="Abt B."/>
            <person name="Lapidus A."/>
            <person name="Glavina Del Rio T."/>
            <person name="Copeland A."/>
            <person name="Tice H."/>
            <person name="Cheng J.F."/>
            <person name="Lucas S."/>
            <person name="Chen F."/>
            <person name="Nolan M."/>
            <person name="Bruce D."/>
            <person name="Goodwin L."/>
            <person name="Pitluck S."/>
            <person name="Ivanova N."/>
            <person name="Mavromatis K."/>
            <person name="Ovchinnikova G."/>
            <person name="Pati A."/>
            <person name="Chen A."/>
            <person name="Palaniappan K."/>
            <person name="Land M."/>
            <person name="Hauser L."/>
            <person name="Chang Y.J."/>
            <person name="Jeffries C.D."/>
            <person name="Chain P."/>
            <person name="Meincke L."/>
            <person name="Sims D."/>
            <person name="Brettin T."/>
            <person name="Detter J.C."/>
            <person name="Goker M."/>
            <person name="Bristow J."/>
            <person name="Eisen J.A."/>
            <person name="Markowitz V."/>
            <person name="Hugenholtz P."/>
            <person name="Kyrpides N.C."/>
            <person name="Klenk H.P."/>
            <person name="Han C."/>
        </authorList>
    </citation>
    <scope>NUCLEOTIDE SEQUENCE [LARGE SCALE GENOMIC DNA]</scope>
    <source>
        <strain evidence="3">ATCC 25559 / DSM 2243 / CCUG 17323 / JCM 9979 / KCTC 3265 / NCTC 11813 / VPI 0255 / 1899 B</strain>
    </source>
</reference>
<keyword evidence="3" id="KW-1185">Reference proteome</keyword>
<dbReference type="RefSeq" id="WP_009306536.1">
    <property type="nucleotide sequence ID" value="NC_013204.1"/>
</dbReference>
<sequence length="463" mass="52011">MKVLLIAEYIAPVNAIASIRWTKISKYLVLHHQASIDLLTNEKNFSGKKLLSENYSVDPTLMQDVSNFQKTYLVRDGAKLKIFHGIHNFLRYAKNISSNKWEKDRKNRKNSEFVSPKNGSRDTRGILSCIRRSLNQAVDESIYGRACHAIGDCSQYDVVISSYGPRWTHRVAAEIKKKNPSIIWVADYRDSLVYSDATDTEDNRSFAKKTTHNADCVISVSKGVSDLLFLDPLQRREIVTNGFDPDDVLFRKKRHRSNKFEITYTGTLHDEGDARRDLTPLFRALVDLVDGGAVCCDDIVVRYAGGTEGIFFRQASCFPDIPVESVGLVSRDRAMEMQSTASLLIFSNWNTSLQKGGITGKLFEYLTSGVPIVGVSSGDSPNSEAKKIIEKSGAGFCYEEASDLMDYPRLIDFVRESYTQWKNRGLTSCRVDSSYVSKFSYPVIANQVAGILCTLSRSKENTL</sequence>
<evidence type="ECO:0000313" key="2">
    <source>
        <dbReference type="EMBL" id="ACV54620.1"/>
    </source>
</evidence>
<dbReference type="Gene3D" id="3.40.50.2000">
    <property type="entry name" value="Glycogen Phosphorylase B"/>
    <property type="match status" value="1"/>
</dbReference>
<proteinExistence type="predicted"/>
<evidence type="ECO:0000313" key="3">
    <source>
        <dbReference type="Proteomes" id="UP000001377"/>
    </source>
</evidence>
<dbReference type="AlphaFoldDB" id="C8WM66"/>
<gene>
    <name evidence="2" type="ordered locus">Elen_0635</name>
</gene>
<organism evidence="2 3">
    <name type="scientific">Eggerthella lenta (strain ATCC 25559 / DSM 2243 / CCUG 17323 / JCM 9979 / KCTC 3265 / NCTC 11813 / VPI 0255 / 1899 B)</name>
    <name type="common">Eubacterium lentum</name>
    <dbReference type="NCBI Taxonomy" id="479437"/>
    <lineage>
        <taxon>Bacteria</taxon>
        <taxon>Bacillati</taxon>
        <taxon>Actinomycetota</taxon>
        <taxon>Coriobacteriia</taxon>
        <taxon>Eggerthellales</taxon>
        <taxon>Eggerthellaceae</taxon>
        <taxon>Eggerthella</taxon>
    </lineage>
</organism>
<dbReference type="eggNOG" id="COG0438">
    <property type="taxonomic scope" value="Bacteria"/>
</dbReference>